<gene>
    <name evidence="8" type="ORF">LTR69_002705</name>
</gene>
<dbReference type="Gene3D" id="1.20.1250.20">
    <property type="entry name" value="MFS general substrate transporter like domains"/>
    <property type="match status" value="2"/>
</dbReference>
<dbReference type="EMBL" id="JAVRRF010000004">
    <property type="protein sequence ID" value="KAK5066187.1"/>
    <property type="molecule type" value="Genomic_DNA"/>
</dbReference>
<feature type="transmembrane region" description="Helical" evidence="6">
    <location>
        <begin position="357"/>
        <end position="376"/>
    </location>
</feature>
<feature type="transmembrane region" description="Helical" evidence="6">
    <location>
        <begin position="187"/>
        <end position="207"/>
    </location>
</feature>
<keyword evidence="3 6" id="KW-0812">Transmembrane</keyword>
<feature type="transmembrane region" description="Helical" evidence="6">
    <location>
        <begin position="125"/>
        <end position="145"/>
    </location>
</feature>
<dbReference type="InterPro" id="IPR036259">
    <property type="entry name" value="MFS_trans_sf"/>
</dbReference>
<keyword evidence="5 6" id="KW-0472">Membrane</keyword>
<comment type="caution">
    <text evidence="8">The sequence shown here is derived from an EMBL/GenBank/DDBJ whole genome shotgun (WGS) entry which is preliminary data.</text>
</comment>
<dbReference type="Pfam" id="PF07690">
    <property type="entry name" value="MFS_1"/>
    <property type="match status" value="1"/>
</dbReference>
<evidence type="ECO:0000256" key="1">
    <source>
        <dbReference type="ARBA" id="ARBA00004141"/>
    </source>
</evidence>
<accession>A0ABR0JJS1</accession>
<organism evidence="8 9">
    <name type="scientific">Exophiala sideris</name>
    <dbReference type="NCBI Taxonomy" id="1016849"/>
    <lineage>
        <taxon>Eukaryota</taxon>
        <taxon>Fungi</taxon>
        <taxon>Dikarya</taxon>
        <taxon>Ascomycota</taxon>
        <taxon>Pezizomycotina</taxon>
        <taxon>Eurotiomycetes</taxon>
        <taxon>Chaetothyriomycetidae</taxon>
        <taxon>Chaetothyriales</taxon>
        <taxon>Herpotrichiellaceae</taxon>
        <taxon>Exophiala</taxon>
    </lineage>
</organism>
<dbReference type="Proteomes" id="UP001345691">
    <property type="component" value="Unassembled WGS sequence"/>
</dbReference>
<evidence type="ECO:0000256" key="6">
    <source>
        <dbReference type="SAM" id="Phobius"/>
    </source>
</evidence>
<proteinExistence type="predicted"/>
<dbReference type="SUPFAM" id="SSF103473">
    <property type="entry name" value="MFS general substrate transporter"/>
    <property type="match status" value="1"/>
</dbReference>
<dbReference type="InterPro" id="IPR011701">
    <property type="entry name" value="MFS"/>
</dbReference>
<dbReference type="PANTHER" id="PTHR43791">
    <property type="entry name" value="PERMEASE-RELATED"/>
    <property type="match status" value="1"/>
</dbReference>
<evidence type="ECO:0000256" key="4">
    <source>
        <dbReference type="ARBA" id="ARBA00022989"/>
    </source>
</evidence>
<evidence type="ECO:0000256" key="5">
    <source>
        <dbReference type="ARBA" id="ARBA00023136"/>
    </source>
</evidence>
<evidence type="ECO:0000313" key="8">
    <source>
        <dbReference type="EMBL" id="KAK5066187.1"/>
    </source>
</evidence>
<evidence type="ECO:0000256" key="2">
    <source>
        <dbReference type="ARBA" id="ARBA00022448"/>
    </source>
</evidence>
<feature type="transmembrane region" description="Helical" evidence="6">
    <location>
        <begin position="333"/>
        <end position="350"/>
    </location>
</feature>
<dbReference type="PANTHER" id="PTHR43791:SF54">
    <property type="entry name" value="MAJOR FACILITATOR SUPERFAMILY (MFS) PROFILE DOMAIN-CONTAINING PROTEIN-RELATED"/>
    <property type="match status" value="1"/>
</dbReference>
<keyword evidence="4 6" id="KW-1133">Transmembrane helix</keyword>
<evidence type="ECO:0000313" key="9">
    <source>
        <dbReference type="Proteomes" id="UP001345691"/>
    </source>
</evidence>
<name>A0ABR0JJS1_9EURO</name>
<comment type="subcellular location">
    <subcellularLocation>
        <location evidence="1">Membrane</location>
        <topology evidence="1">Multi-pass membrane protein</topology>
    </subcellularLocation>
</comment>
<feature type="transmembrane region" description="Helical" evidence="6">
    <location>
        <begin position="219"/>
        <end position="241"/>
    </location>
</feature>
<feature type="domain" description="Major facilitator superfamily (MFS) profile" evidence="7">
    <location>
        <begin position="59"/>
        <end position="479"/>
    </location>
</feature>
<feature type="transmembrane region" description="Helical" evidence="6">
    <location>
        <begin position="291"/>
        <end position="313"/>
    </location>
</feature>
<feature type="transmembrane region" description="Helical" evidence="6">
    <location>
        <begin position="448"/>
        <end position="475"/>
    </location>
</feature>
<reference evidence="8 9" key="1">
    <citation type="submission" date="2023-08" db="EMBL/GenBank/DDBJ databases">
        <title>Black Yeasts Isolated from many extreme environments.</title>
        <authorList>
            <person name="Coleine C."/>
            <person name="Stajich J.E."/>
            <person name="Selbmann L."/>
        </authorList>
    </citation>
    <scope>NUCLEOTIDE SEQUENCE [LARGE SCALE GENOMIC DNA]</scope>
    <source>
        <strain evidence="8 9">CCFEE 6328</strain>
    </source>
</reference>
<keyword evidence="2" id="KW-0813">Transport</keyword>
<protein>
    <recommendedName>
        <fullName evidence="7">Major facilitator superfamily (MFS) profile domain-containing protein</fullName>
    </recommendedName>
</protein>
<dbReference type="PROSITE" id="PS50850">
    <property type="entry name" value="MFS"/>
    <property type="match status" value="1"/>
</dbReference>
<evidence type="ECO:0000259" key="7">
    <source>
        <dbReference type="PROSITE" id="PS50850"/>
    </source>
</evidence>
<feature type="transmembrane region" description="Helical" evidence="6">
    <location>
        <begin position="151"/>
        <end position="175"/>
    </location>
</feature>
<sequence>MSVTDKSKSMLPQLEAFDHAGADIANGHISGEYEEYLRLKDVFVGTKLQKLVRKVDLHVLPQLVLIYLLSYIDRSNVGNAKLFSALTDLKMSGQDWNTALAVFFITYAAGGVPSNIALKRWGPKFWLPILLTAVGIVLVCSGLQSNMGGWTAFRVILGAVEAGVFPGCSFILTAWYDPKELHSRMSLFYSGASLAGAFSGLLAYGIGQLDGTWGYHGWRFIYVIEGLLTVIVGLLAFVFVYPSPEHVKSWLSEEERQYLVLRHKFAAGGETSIAEKEGFNWKYARQAFKSIHIYAIALMEFTLCVVVYGASFILPTVIKNLGYSAVKAQAMTVPPYVFACLVTIASGFLADRYQKRMLSVVLPNLLAAVGFIIILASVHHKHIPGVTLFGVFLVVGGLYPISPAVTAWVALNTAGSTKRAVAIGSMISFSQLGGIMGSNIYISTESPYYPVGFGLSLAMLLAFGVVWPPIYMLILKRINARRAAMSVEEIRAKYTDEDLADMGDESPLFRYAY</sequence>
<keyword evidence="9" id="KW-1185">Reference proteome</keyword>
<feature type="transmembrane region" description="Helical" evidence="6">
    <location>
        <begin position="388"/>
        <end position="411"/>
    </location>
</feature>
<evidence type="ECO:0000256" key="3">
    <source>
        <dbReference type="ARBA" id="ARBA00022692"/>
    </source>
</evidence>
<dbReference type="InterPro" id="IPR020846">
    <property type="entry name" value="MFS_dom"/>
</dbReference>
<feature type="transmembrane region" description="Helical" evidence="6">
    <location>
        <begin position="420"/>
        <end position="442"/>
    </location>
</feature>
<feature type="transmembrane region" description="Helical" evidence="6">
    <location>
        <begin position="96"/>
        <end position="118"/>
    </location>
</feature>